<dbReference type="AlphaFoldDB" id="A0A0F9PR52"/>
<reference evidence="1" key="1">
    <citation type="journal article" date="2015" name="Nature">
        <title>Complex archaea that bridge the gap between prokaryotes and eukaryotes.</title>
        <authorList>
            <person name="Spang A."/>
            <person name="Saw J.H."/>
            <person name="Jorgensen S.L."/>
            <person name="Zaremba-Niedzwiedzka K."/>
            <person name="Martijn J."/>
            <person name="Lind A.E."/>
            <person name="van Eijk R."/>
            <person name="Schleper C."/>
            <person name="Guy L."/>
            <person name="Ettema T.J."/>
        </authorList>
    </citation>
    <scope>NUCLEOTIDE SEQUENCE</scope>
</reference>
<organism evidence="1">
    <name type="scientific">marine sediment metagenome</name>
    <dbReference type="NCBI Taxonomy" id="412755"/>
    <lineage>
        <taxon>unclassified sequences</taxon>
        <taxon>metagenomes</taxon>
        <taxon>ecological metagenomes</taxon>
    </lineage>
</organism>
<sequence length="52" mass="5953">MCRKRRFHCAKGRVQAGSVEKEADCGIFKALRKRLGGCSRFVLIDSEIRNVR</sequence>
<gene>
    <name evidence="1" type="ORF">LCGC14_1186380</name>
</gene>
<name>A0A0F9PR52_9ZZZZ</name>
<protein>
    <submittedName>
        <fullName evidence="1">Uncharacterized protein</fullName>
    </submittedName>
</protein>
<comment type="caution">
    <text evidence="1">The sequence shown here is derived from an EMBL/GenBank/DDBJ whole genome shotgun (WGS) entry which is preliminary data.</text>
</comment>
<dbReference type="EMBL" id="LAZR01005984">
    <property type="protein sequence ID" value="KKM95617.1"/>
    <property type="molecule type" value="Genomic_DNA"/>
</dbReference>
<proteinExistence type="predicted"/>
<accession>A0A0F9PR52</accession>
<evidence type="ECO:0000313" key="1">
    <source>
        <dbReference type="EMBL" id="KKM95617.1"/>
    </source>
</evidence>